<dbReference type="GO" id="GO:0050076">
    <property type="term" value="F:maleate isomerase activity"/>
    <property type="evidence" value="ECO:0007669"/>
    <property type="project" value="UniProtKB-EC"/>
</dbReference>
<protein>
    <submittedName>
        <fullName evidence="1">Maleate isomerase</fullName>
        <ecNumber evidence="1">5.2.1.1</ecNumber>
    </submittedName>
</protein>
<comment type="caution">
    <text evidence="1">The sequence shown here is derived from an EMBL/GenBank/DDBJ whole genome shotgun (WGS) entry which is preliminary data.</text>
</comment>
<name>A0ABU6BDZ0_9BACL</name>
<proteinExistence type="predicted"/>
<keyword evidence="2" id="KW-1185">Reference proteome</keyword>
<evidence type="ECO:0000313" key="2">
    <source>
        <dbReference type="Proteomes" id="UP000029267"/>
    </source>
</evidence>
<dbReference type="RefSeq" id="WP_051985128.1">
    <property type="nucleotide sequence ID" value="NZ_JPYA02000001.1"/>
</dbReference>
<keyword evidence="1" id="KW-0413">Isomerase</keyword>
<dbReference type="Proteomes" id="UP000029267">
    <property type="component" value="Unassembled WGS sequence"/>
</dbReference>
<dbReference type="PANTHER" id="PTHR40267">
    <property type="entry name" value="BLR3294 PROTEIN"/>
    <property type="match status" value="1"/>
</dbReference>
<dbReference type="Gene3D" id="3.40.50.12500">
    <property type="match status" value="1"/>
</dbReference>
<dbReference type="PANTHER" id="PTHR40267:SF1">
    <property type="entry name" value="BLR3294 PROTEIN"/>
    <property type="match status" value="1"/>
</dbReference>
<dbReference type="Pfam" id="PF17645">
    <property type="entry name" value="Amdase"/>
    <property type="match status" value="1"/>
</dbReference>
<organism evidence="1 2">
    <name type="scientific">Geobacillus icigianus</name>
    <dbReference type="NCBI Taxonomy" id="1430331"/>
    <lineage>
        <taxon>Bacteria</taxon>
        <taxon>Bacillati</taxon>
        <taxon>Bacillota</taxon>
        <taxon>Bacilli</taxon>
        <taxon>Bacillales</taxon>
        <taxon>Anoxybacillaceae</taxon>
        <taxon>Geobacillus</taxon>
    </lineage>
</organism>
<dbReference type="InterPro" id="IPR026286">
    <property type="entry name" value="MaiA/AMDase"/>
</dbReference>
<gene>
    <name evidence="1" type="ORF">EP10_000768</name>
</gene>
<dbReference type="EC" id="5.2.1.1" evidence="1"/>
<dbReference type="EMBL" id="JPYA02000001">
    <property type="protein sequence ID" value="MEB3749929.1"/>
    <property type="molecule type" value="Genomic_DNA"/>
</dbReference>
<sequence length="182" mass="20281">MRPKKRVGLIVPAGNTTIEVDFYEHLSQVATVHATRIAGPSGVESEEGMDLFNLHIERAANELARAKVDVVVYGFTTGSFYRGQQFTQELLNRISKTAGVPAVTPSSAILKALHFLNAKRIFIVTPYTVWNNTVLINYLQETDYKIVGLKGDSRNPAQAMKTPLWNQEPEEIVEHISALEGW</sequence>
<dbReference type="InterPro" id="IPR053714">
    <property type="entry name" value="Iso_Racemase_Enz_sf"/>
</dbReference>
<accession>A0ABU6BDZ0</accession>
<evidence type="ECO:0000313" key="1">
    <source>
        <dbReference type="EMBL" id="MEB3749929.1"/>
    </source>
</evidence>
<reference evidence="1 2" key="1">
    <citation type="journal article" date="2014" name="Genome Announc.">
        <title>Draft Genome Sequence of Geobacillus icigianus Strain G1w1T Isolated from Hot Springs in the Valley of Geysers, Kamchatka (Russian Federation).</title>
        <authorList>
            <person name="Bryanskaya A.V."/>
            <person name="Rozanov A.S."/>
            <person name="Logacheva M.D."/>
            <person name="Kotenko A.V."/>
            <person name="Peltek S.E."/>
        </authorList>
    </citation>
    <scope>NUCLEOTIDE SEQUENCE [LARGE SCALE GENOMIC DNA]</scope>
    <source>
        <strain evidence="1 2">G1w1</strain>
    </source>
</reference>